<accession>A0A2A7BF09</accession>
<dbReference type="InterPro" id="IPR050222">
    <property type="entry name" value="MATE_MdtK"/>
</dbReference>
<comment type="caution">
    <text evidence="14">The sequence shown here is derived from an EMBL/GenBank/DDBJ whole genome shotgun (WGS) entry which is preliminary data.</text>
</comment>
<name>A0A2A7BF09_9FIRM</name>
<dbReference type="GO" id="GO:0005886">
    <property type="term" value="C:plasma membrane"/>
    <property type="evidence" value="ECO:0007669"/>
    <property type="project" value="UniProtKB-SubCell"/>
</dbReference>
<dbReference type="PANTHER" id="PTHR43298">
    <property type="entry name" value="MULTIDRUG RESISTANCE PROTEIN NORM-RELATED"/>
    <property type="match status" value="1"/>
</dbReference>
<feature type="transmembrane region" description="Helical" evidence="13">
    <location>
        <begin position="54"/>
        <end position="76"/>
    </location>
</feature>
<feature type="transmembrane region" description="Helical" evidence="13">
    <location>
        <begin position="134"/>
        <end position="151"/>
    </location>
</feature>
<dbReference type="PANTHER" id="PTHR43298:SF2">
    <property type="entry name" value="FMN_FAD EXPORTER YEEO-RELATED"/>
    <property type="match status" value="1"/>
</dbReference>
<feature type="transmembrane region" description="Helical" evidence="13">
    <location>
        <begin position="192"/>
        <end position="213"/>
    </location>
</feature>
<evidence type="ECO:0000256" key="2">
    <source>
        <dbReference type="ARBA" id="ARBA00004651"/>
    </source>
</evidence>
<dbReference type="RefSeq" id="WP_097770578.1">
    <property type="nucleotide sequence ID" value="NZ_NOUW01000016.1"/>
</dbReference>
<feature type="transmembrane region" description="Helical" evidence="13">
    <location>
        <begin position="388"/>
        <end position="408"/>
    </location>
</feature>
<comment type="function">
    <text evidence="1">Multidrug efflux pump.</text>
</comment>
<comment type="similarity">
    <text evidence="3">Belongs to the multi antimicrobial extrusion (MATE) (TC 2.A.66.1) family.</text>
</comment>
<protein>
    <recommendedName>
        <fullName evidence="4">Probable multidrug resistance protein NorM</fullName>
    </recommendedName>
    <alternativeName>
        <fullName evidence="12">Multidrug-efflux transporter</fullName>
    </alternativeName>
</protein>
<evidence type="ECO:0000256" key="12">
    <source>
        <dbReference type="ARBA" id="ARBA00031636"/>
    </source>
</evidence>
<keyword evidence="6" id="KW-0050">Antiport</keyword>
<evidence type="ECO:0000256" key="4">
    <source>
        <dbReference type="ARBA" id="ARBA00020268"/>
    </source>
</evidence>
<feature type="transmembrane region" description="Helical" evidence="13">
    <location>
        <begin position="14"/>
        <end position="34"/>
    </location>
</feature>
<evidence type="ECO:0000313" key="14">
    <source>
        <dbReference type="EMBL" id="PDX89946.1"/>
    </source>
</evidence>
<dbReference type="CDD" id="cd13138">
    <property type="entry name" value="MATE_yoeA_like"/>
    <property type="match status" value="1"/>
</dbReference>
<dbReference type="Proteomes" id="UP000220438">
    <property type="component" value="Unassembled WGS sequence"/>
</dbReference>
<keyword evidence="9 13" id="KW-1133">Transmembrane helix</keyword>
<feature type="transmembrane region" description="Helical" evidence="13">
    <location>
        <begin position="233"/>
        <end position="249"/>
    </location>
</feature>
<keyword evidence="7" id="KW-1003">Cell membrane</keyword>
<reference evidence="14 15" key="1">
    <citation type="journal article" date="2017" name="Front. Microbiol.">
        <title>New Insights into the Diversity of the Genus Faecalibacterium.</title>
        <authorList>
            <person name="Benevides L."/>
            <person name="Burman S."/>
            <person name="Martin R."/>
            <person name="Robert V."/>
            <person name="Thomas M."/>
            <person name="Miquel S."/>
            <person name="Chain F."/>
            <person name="Sokol H."/>
            <person name="Bermudez-Humaran L.G."/>
            <person name="Morrison M."/>
            <person name="Langella P."/>
            <person name="Azevedo V.A."/>
            <person name="Chatel J.M."/>
            <person name="Soares S."/>
        </authorList>
    </citation>
    <scope>NUCLEOTIDE SEQUENCE [LARGE SCALE GENOMIC DNA]</scope>
    <source>
        <strain evidence="14 15">AHMP21</strain>
    </source>
</reference>
<evidence type="ECO:0000256" key="10">
    <source>
        <dbReference type="ARBA" id="ARBA00023065"/>
    </source>
</evidence>
<keyword evidence="5" id="KW-0813">Transport</keyword>
<gene>
    <name evidence="14" type="ORF">CHR61_05330</name>
</gene>
<dbReference type="AlphaFoldDB" id="A0A2A7BF09"/>
<proteinExistence type="inferred from homology"/>
<feature type="transmembrane region" description="Helical" evidence="13">
    <location>
        <begin position="163"/>
        <end position="186"/>
    </location>
</feature>
<evidence type="ECO:0000313" key="15">
    <source>
        <dbReference type="Proteomes" id="UP000220438"/>
    </source>
</evidence>
<evidence type="ECO:0000256" key="1">
    <source>
        <dbReference type="ARBA" id="ARBA00003408"/>
    </source>
</evidence>
<keyword evidence="10" id="KW-0406">Ion transport</keyword>
<dbReference type="GO" id="GO:0006811">
    <property type="term" value="P:monoatomic ion transport"/>
    <property type="evidence" value="ECO:0007669"/>
    <property type="project" value="UniProtKB-KW"/>
</dbReference>
<evidence type="ECO:0000256" key="11">
    <source>
        <dbReference type="ARBA" id="ARBA00023136"/>
    </source>
</evidence>
<comment type="subcellular location">
    <subcellularLocation>
        <location evidence="2">Cell membrane</location>
        <topology evidence="2">Multi-pass membrane protein</topology>
    </subcellularLocation>
</comment>
<feature type="transmembrane region" description="Helical" evidence="13">
    <location>
        <begin position="355"/>
        <end position="376"/>
    </location>
</feature>
<feature type="transmembrane region" description="Helical" evidence="13">
    <location>
        <begin position="318"/>
        <end position="343"/>
    </location>
</feature>
<dbReference type="GO" id="GO:0042910">
    <property type="term" value="F:xenobiotic transmembrane transporter activity"/>
    <property type="evidence" value="ECO:0007669"/>
    <property type="project" value="InterPro"/>
</dbReference>
<evidence type="ECO:0000256" key="6">
    <source>
        <dbReference type="ARBA" id="ARBA00022449"/>
    </source>
</evidence>
<dbReference type="GO" id="GO:0015297">
    <property type="term" value="F:antiporter activity"/>
    <property type="evidence" value="ECO:0007669"/>
    <property type="project" value="UniProtKB-KW"/>
</dbReference>
<dbReference type="InterPro" id="IPR048279">
    <property type="entry name" value="MdtK-like"/>
</dbReference>
<feature type="transmembrane region" description="Helical" evidence="13">
    <location>
        <begin position="255"/>
        <end position="276"/>
    </location>
</feature>
<organism evidence="14 15">
    <name type="scientific">Faecalibacterium prausnitzii</name>
    <dbReference type="NCBI Taxonomy" id="853"/>
    <lineage>
        <taxon>Bacteria</taxon>
        <taxon>Bacillati</taxon>
        <taxon>Bacillota</taxon>
        <taxon>Clostridia</taxon>
        <taxon>Eubacteriales</taxon>
        <taxon>Oscillospiraceae</taxon>
        <taxon>Faecalibacterium</taxon>
    </lineage>
</organism>
<keyword evidence="11 13" id="KW-0472">Membrane</keyword>
<feature type="transmembrane region" description="Helical" evidence="13">
    <location>
        <begin position="414"/>
        <end position="435"/>
    </location>
</feature>
<evidence type="ECO:0000256" key="9">
    <source>
        <dbReference type="ARBA" id="ARBA00022989"/>
    </source>
</evidence>
<dbReference type="NCBIfam" id="TIGR00797">
    <property type="entry name" value="matE"/>
    <property type="match status" value="1"/>
</dbReference>
<evidence type="ECO:0000256" key="7">
    <source>
        <dbReference type="ARBA" id="ARBA00022475"/>
    </source>
</evidence>
<evidence type="ECO:0000256" key="13">
    <source>
        <dbReference type="SAM" id="Phobius"/>
    </source>
</evidence>
<evidence type="ECO:0000256" key="5">
    <source>
        <dbReference type="ARBA" id="ARBA00022448"/>
    </source>
</evidence>
<dbReference type="Pfam" id="PF01554">
    <property type="entry name" value="MatE"/>
    <property type="match status" value="2"/>
</dbReference>
<dbReference type="EMBL" id="NOUW01000016">
    <property type="protein sequence ID" value="PDX89946.1"/>
    <property type="molecule type" value="Genomic_DNA"/>
</dbReference>
<dbReference type="InterPro" id="IPR002528">
    <property type="entry name" value="MATE_fam"/>
</dbReference>
<evidence type="ECO:0000256" key="3">
    <source>
        <dbReference type="ARBA" id="ARBA00010199"/>
    </source>
</evidence>
<keyword evidence="8 13" id="KW-0812">Transmembrane</keyword>
<sequence>MQHSLTQGPITKNILLFALPLMFGNLLQQMYNIADTWVVGRFLGADALAAVGSSYTLMTFLTSILLGLCMGSGAAVSMQYGSGETGKMRQSVFQSFLLIAGIALVLNLLVYLGLNGILWLLRVPAELCPLMKDYLLIIFLGIAATFLYNYFANLLRAIGNSVVPLAFLAVSAILNVILDLVCVLVLDWGVKGAAGATVFSQYVSGVGIGLYTLKKFPQLCPKRTDCRWDRKNLANILNLSVMTSVQQSIMNFGILMVQGLVNSFGTVIMAAFAAAVKIDSFAYMPVQDFGNAFSTYVAQNYGANQPDRIKKGIRSAGLTSALFCIVISVLVCAFAAPLMGIFIDPAQTEIIAAGVQYLRIEGACYIGIGVLFLLYGYYRAVNQPGMSVLLTIASLGTRVALAYLLSATPLGVTGIWLSVPIGWALADAIGIGYYLKKSACKNDEAMVR</sequence>
<dbReference type="PIRSF" id="PIRSF006603">
    <property type="entry name" value="DinF"/>
    <property type="match status" value="1"/>
</dbReference>
<feature type="transmembrane region" description="Helical" evidence="13">
    <location>
        <begin position="96"/>
        <end position="114"/>
    </location>
</feature>
<evidence type="ECO:0000256" key="8">
    <source>
        <dbReference type="ARBA" id="ARBA00022692"/>
    </source>
</evidence>